<keyword evidence="6" id="KW-1185">Reference proteome</keyword>
<dbReference type="CDD" id="cd01392">
    <property type="entry name" value="HTH_LacI"/>
    <property type="match status" value="1"/>
</dbReference>
<dbReference type="InterPro" id="IPR000843">
    <property type="entry name" value="HTH_LacI"/>
</dbReference>
<dbReference type="SMART" id="SM00354">
    <property type="entry name" value="HTH_LACI"/>
    <property type="match status" value="1"/>
</dbReference>
<dbReference type="OrthoDB" id="9788209at2"/>
<gene>
    <name evidence="5" type="ORF">SAMN04488542_1351</name>
</gene>
<dbReference type="InterPro" id="IPR046335">
    <property type="entry name" value="LacI/GalR-like_sensor"/>
</dbReference>
<proteinExistence type="predicted"/>
<evidence type="ECO:0000313" key="6">
    <source>
        <dbReference type="Proteomes" id="UP000198972"/>
    </source>
</evidence>
<evidence type="ECO:0000256" key="2">
    <source>
        <dbReference type="ARBA" id="ARBA00023125"/>
    </source>
</evidence>
<dbReference type="InterPro" id="IPR010982">
    <property type="entry name" value="Lambda_DNA-bd_dom_sf"/>
</dbReference>
<dbReference type="Proteomes" id="UP000198972">
    <property type="component" value="Unassembled WGS sequence"/>
</dbReference>
<dbReference type="Gene3D" id="1.10.260.40">
    <property type="entry name" value="lambda repressor-like DNA-binding domains"/>
    <property type="match status" value="1"/>
</dbReference>
<sequence>MFFKYSFFGEVIEISTIKDVALLAGVSPATVSRVITQKGNIASETKAKVFSAMEQIKYVPVHSQTNNKSGTISFSIARDPKDMLDNLFFSNVLCGISDAVKKFDYNVQFSLYYTIDELIEKSIELFKKKQVNGFIFTSILSSDKDLLLKSMLENHVPFVMIGSSLNQNVFSVHNDNVRDSYMATKYLLDKGYRKILFLTPDLKQDFTYDRIHGYQRAIEESNEADFTNIIYCSNEELDITKALDKVIEEGISFDAIMTMDSIASLIAMKYCQHKKMRVPEDVGIMTLNNVTYLDKVAPSITGLNLNHSALGTEAVQLLSELMDTKPPAWVHKSVTLPSEIIERQSTNRPLS</sequence>
<dbReference type="PANTHER" id="PTHR30146:SF109">
    <property type="entry name" value="HTH-TYPE TRANSCRIPTIONAL REGULATOR GALS"/>
    <property type="match status" value="1"/>
</dbReference>
<dbReference type="GO" id="GO:0003700">
    <property type="term" value="F:DNA-binding transcription factor activity"/>
    <property type="evidence" value="ECO:0007669"/>
    <property type="project" value="TreeGrafter"/>
</dbReference>
<dbReference type="Pfam" id="PF13377">
    <property type="entry name" value="Peripla_BP_3"/>
    <property type="match status" value="1"/>
</dbReference>
<feature type="domain" description="HTH lacI-type" evidence="4">
    <location>
        <begin position="15"/>
        <end position="69"/>
    </location>
</feature>
<dbReference type="PANTHER" id="PTHR30146">
    <property type="entry name" value="LACI-RELATED TRANSCRIPTIONAL REPRESSOR"/>
    <property type="match status" value="1"/>
</dbReference>
<organism evidence="5 6">
    <name type="scientific">Fontibacillus panacisegetis</name>
    <dbReference type="NCBI Taxonomy" id="670482"/>
    <lineage>
        <taxon>Bacteria</taxon>
        <taxon>Bacillati</taxon>
        <taxon>Bacillota</taxon>
        <taxon>Bacilli</taxon>
        <taxon>Bacillales</taxon>
        <taxon>Paenibacillaceae</taxon>
        <taxon>Fontibacillus</taxon>
    </lineage>
</organism>
<dbReference type="SUPFAM" id="SSF47413">
    <property type="entry name" value="lambda repressor-like DNA-binding domains"/>
    <property type="match status" value="1"/>
</dbReference>
<protein>
    <submittedName>
        <fullName evidence="5">Regulatory protein, lacI family</fullName>
    </submittedName>
</protein>
<dbReference type="AlphaFoldDB" id="A0A1G7T9B1"/>
<evidence type="ECO:0000256" key="3">
    <source>
        <dbReference type="ARBA" id="ARBA00023163"/>
    </source>
</evidence>
<evidence type="ECO:0000259" key="4">
    <source>
        <dbReference type="PROSITE" id="PS50932"/>
    </source>
</evidence>
<accession>A0A1G7T9B1</accession>
<keyword evidence="1" id="KW-0805">Transcription regulation</keyword>
<dbReference type="EMBL" id="FNBG01000035">
    <property type="protein sequence ID" value="SDG31190.1"/>
    <property type="molecule type" value="Genomic_DNA"/>
</dbReference>
<dbReference type="Pfam" id="PF00356">
    <property type="entry name" value="LacI"/>
    <property type="match status" value="1"/>
</dbReference>
<dbReference type="SUPFAM" id="SSF53822">
    <property type="entry name" value="Periplasmic binding protein-like I"/>
    <property type="match status" value="1"/>
</dbReference>
<name>A0A1G7T9B1_9BACL</name>
<dbReference type="InterPro" id="IPR028082">
    <property type="entry name" value="Peripla_BP_I"/>
</dbReference>
<dbReference type="Gene3D" id="3.40.50.2300">
    <property type="match status" value="2"/>
</dbReference>
<reference evidence="5 6" key="1">
    <citation type="submission" date="2016-10" db="EMBL/GenBank/DDBJ databases">
        <authorList>
            <person name="de Groot N.N."/>
        </authorList>
    </citation>
    <scope>NUCLEOTIDE SEQUENCE [LARGE SCALE GENOMIC DNA]</scope>
    <source>
        <strain evidence="5 6">DSM 28129</strain>
    </source>
</reference>
<dbReference type="PROSITE" id="PS50932">
    <property type="entry name" value="HTH_LACI_2"/>
    <property type="match status" value="1"/>
</dbReference>
<dbReference type="PRINTS" id="PR00036">
    <property type="entry name" value="HTHLACI"/>
</dbReference>
<keyword evidence="2" id="KW-0238">DNA-binding</keyword>
<dbReference type="GO" id="GO:0000976">
    <property type="term" value="F:transcription cis-regulatory region binding"/>
    <property type="evidence" value="ECO:0007669"/>
    <property type="project" value="TreeGrafter"/>
</dbReference>
<dbReference type="PROSITE" id="PS00356">
    <property type="entry name" value="HTH_LACI_1"/>
    <property type="match status" value="1"/>
</dbReference>
<dbReference type="STRING" id="670482.SAMN04488542_1351"/>
<keyword evidence="3" id="KW-0804">Transcription</keyword>
<evidence type="ECO:0000313" key="5">
    <source>
        <dbReference type="EMBL" id="SDG31190.1"/>
    </source>
</evidence>
<evidence type="ECO:0000256" key="1">
    <source>
        <dbReference type="ARBA" id="ARBA00023015"/>
    </source>
</evidence>